<organism evidence="1 2">
    <name type="scientific">Ameca splendens</name>
    <dbReference type="NCBI Taxonomy" id="208324"/>
    <lineage>
        <taxon>Eukaryota</taxon>
        <taxon>Metazoa</taxon>
        <taxon>Chordata</taxon>
        <taxon>Craniata</taxon>
        <taxon>Vertebrata</taxon>
        <taxon>Euteleostomi</taxon>
        <taxon>Actinopterygii</taxon>
        <taxon>Neopterygii</taxon>
        <taxon>Teleostei</taxon>
        <taxon>Neoteleostei</taxon>
        <taxon>Acanthomorphata</taxon>
        <taxon>Ovalentaria</taxon>
        <taxon>Atherinomorphae</taxon>
        <taxon>Cyprinodontiformes</taxon>
        <taxon>Goodeidae</taxon>
        <taxon>Ameca</taxon>
    </lineage>
</organism>
<dbReference type="Proteomes" id="UP001469553">
    <property type="component" value="Unassembled WGS sequence"/>
</dbReference>
<dbReference type="EMBL" id="JAHRIP010049724">
    <property type="protein sequence ID" value="MEQ2300514.1"/>
    <property type="molecule type" value="Genomic_DNA"/>
</dbReference>
<accession>A0ABV0Z3S2</accession>
<comment type="caution">
    <text evidence="1">The sequence shown here is derived from an EMBL/GenBank/DDBJ whole genome shotgun (WGS) entry which is preliminary data.</text>
</comment>
<evidence type="ECO:0000313" key="2">
    <source>
        <dbReference type="Proteomes" id="UP001469553"/>
    </source>
</evidence>
<sequence>MLLSNVHRNGKTKDFPADHYQSITLVPASLQSSNDASWCHFSEVRYATRPNILMVENKITDSTALLSTNYIKPSAVTDISTSFLLPSLLLQKSHRSCRCRDDSVITTLCYLEAKYEEKRFVFLAFC</sequence>
<protein>
    <submittedName>
        <fullName evidence="1">Uncharacterized protein</fullName>
    </submittedName>
</protein>
<reference evidence="1 2" key="1">
    <citation type="submission" date="2021-06" db="EMBL/GenBank/DDBJ databases">
        <authorList>
            <person name="Palmer J.M."/>
        </authorList>
    </citation>
    <scope>NUCLEOTIDE SEQUENCE [LARGE SCALE GENOMIC DNA]</scope>
    <source>
        <strain evidence="1 2">AS_MEX2019</strain>
        <tissue evidence="1">Muscle</tissue>
    </source>
</reference>
<keyword evidence="2" id="KW-1185">Reference proteome</keyword>
<evidence type="ECO:0000313" key="1">
    <source>
        <dbReference type="EMBL" id="MEQ2300514.1"/>
    </source>
</evidence>
<name>A0ABV0Z3S2_9TELE</name>
<proteinExistence type="predicted"/>
<gene>
    <name evidence="1" type="ORF">AMECASPLE_026420</name>
</gene>